<feature type="region of interest" description="Disordered" evidence="1">
    <location>
        <begin position="921"/>
        <end position="1001"/>
    </location>
</feature>
<evidence type="ECO:0000313" key="2">
    <source>
        <dbReference type="EMBL" id="PIL37259.1"/>
    </source>
</evidence>
<feature type="compositionally biased region" description="Gly residues" evidence="1">
    <location>
        <begin position="936"/>
        <end position="945"/>
    </location>
</feature>
<dbReference type="STRING" id="1077348.A0A2G8SU03"/>
<dbReference type="EMBL" id="AYKW01000001">
    <property type="protein sequence ID" value="PIL37259.1"/>
    <property type="molecule type" value="Genomic_DNA"/>
</dbReference>
<dbReference type="OrthoDB" id="2758679at2759"/>
<feature type="region of interest" description="Disordered" evidence="1">
    <location>
        <begin position="442"/>
        <end position="463"/>
    </location>
</feature>
<dbReference type="Proteomes" id="UP000230002">
    <property type="component" value="Unassembled WGS sequence"/>
</dbReference>
<keyword evidence="3" id="KW-1185">Reference proteome</keyword>
<evidence type="ECO:0000256" key="1">
    <source>
        <dbReference type="SAM" id="MobiDB-lite"/>
    </source>
</evidence>
<reference evidence="2 3" key="1">
    <citation type="journal article" date="2015" name="Sci. Rep.">
        <title>Chromosome-level genome map provides insights into diverse defense mechanisms in the medicinal fungus Ganoderma sinense.</title>
        <authorList>
            <person name="Zhu Y."/>
            <person name="Xu J."/>
            <person name="Sun C."/>
            <person name="Zhou S."/>
            <person name="Xu H."/>
            <person name="Nelson D.R."/>
            <person name="Qian J."/>
            <person name="Song J."/>
            <person name="Luo H."/>
            <person name="Xiang L."/>
            <person name="Li Y."/>
            <person name="Xu Z."/>
            <person name="Ji A."/>
            <person name="Wang L."/>
            <person name="Lu S."/>
            <person name="Hayward A."/>
            <person name="Sun W."/>
            <person name="Li X."/>
            <person name="Schwartz D.C."/>
            <person name="Wang Y."/>
            <person name="Chen S."/>
        </authorList>
    </citation>
    <scope>NUCLEOTIDE SEQUENCE [LARGE SCALE GENOMIC DNA]</scope>
    <source>
        <strain evidence="2 3">ZZ0214-1</strain>
    </source>
</reference>
<feature type="compositionally biased region" description="Polar residues" evidence="1">
    <location>
        <begin position="406"/>
        <end position="424"/>
    </location>
</feature>
<organism evidence="2 3">
    <name type="scientific">Ganoderma sinense ZZ0214-1</name>
    <dbReference type="NCBI Taxonomy" id="1077348"/>
    <lineage>
        <taxon>Eukaryota</taxon>
        <taxon>Fungi</taxon>
        <taxon>Dikarya</taxon>
        <taxon>Basidiomycota</taxon>
        <taxon>Agaricomycotina</taxon>
        <taxon>Agaricomycetes</taxon>
        <taxon>Polyporales</taxon>
        <taxon>Polyporaceae</taxon>
        <taxon>Ganoderma</taxon>
    </lineage>
</organism>
<feature type="region of interest" description="Disordered" evidence="1">
    <location>
        <begin position="253"/>
        <end position="309"/>
    </location>
</feature>
<feature type="compositionally biased region" description="Polar residues" evidence="1">
    <location>
        <begin position="264"/>
        <end position="274"/>
    </location>
</feature>
<proteinExistence type="predicted"/>
<gene>
    <name evidence="2" type="ORF">GSI_00952</name>
</gene>
<evidence type="ECO:0000313" key="3">
    <source>
        <dbReference type="Proteomes" id="UP000230002"/>
    </source>
</evidence>
<feature type="region of interest" description="Disordered" evidence="1">
    <location>
        <begin position="340"/>
        <end position="425"/>
    </location>
</feature>
<feature type="compositionally biased region" description="Pro residues" evidence="1">
    <location>
        <begin position="395"/>
        <end position="405"/>
    </location>
</feature>
<feature type="compositionally biased region" description="Low complexity" evidence="1">
    <location>
        <begin position="33"/>
        <end position="51"/>
    </location>
</feature>
<accession>A0A2G8SU03</accession>
<feature type="compositionally biased region" description="Polar residues" evidence="1">
    <location>
        <begin position="985"/>
        <end position="1001"/>
    </location>
</feature>
<name>A0A2G8SU03_9APHY</name>
<feature type="region of interest" description="Disordered" evidence="1">
    <location>
        <begin position="58"/>
        <end position="77"/>
    </location>
</feature>
<feature type="region of interest" description="Disordered" evidence="1">
    <location>
        <begin position="82"/>
        <end position="179"/>
    </location>
</feature>
<protein>
    <submittedName>
        <fullName evidence="2">Uncharacterized protein</fullName>
    </submittedName>
</protein>
<feature type="compositionally biased region" description="Low complexity" evidence="1">
    <location>
        <begin position="1"/>
        <end position="25"/>
    </location>
</feature>
<feature type="compositionally biased region" description="Polar residues" evidence="1">
    <location>
        <begin position="376"/>
        <end position="387"/>
    </location>
</feature>
<comment type="caution">
    <text evidence="2">The sequence shown here is derived from an EMBL/GenBank/DDBJ whole genome shotgun (WGS) entry which is preliminary data.</text>
</comment>
<sequence>MQTPALPTQLPTPSSGPTPKATGTTPAPPPSEPGSGAEVGTLTTTTAQPATAEVNAAASMRIKIPPRRKHVKGDKVDAEAMLIEARLSQAESPPPSKPLQYTDPGGATWRPPVAAPQTLGTPIPGIPTLSDARASKPLRQDSAPPCLGQQEPPSRGSTDPPTPEEYTWPKDGFSVHGNSSTESVTILECMGEAAASGPTNLDMFVTDGLDRHGKQIIGRPQKRARTLTPPESLTEELLKRRAVTKATTDASVKYNRGGRGRNKPQAQGPPTTTAYLPHPPTPFLVVPKPGKPNDFASRIPPRPQDLDLHPIYDAKSRTRKEQEQNEANYYALATAAAFARGELSPPPPDCSAAPPRERSPFPAPEDYYDPPAEGSAETQPHEPQSPQDYPMHDLSPPPPSQPAPPVTQNHGAGHQPATSSQVQDITAADAQIKAEVGPAEHTGAMQLPGNAWAHADPPQHLPPPASLPLGPLMLGVAAYAPQPLRGPDAGISPSTGLAVPAIYAHGPEALPPFALLGGTPHVVDHITPAHVPILQVPIAAPGLPAVMAPSPARTETPPQVHGLDEMDVFASENGSEAGEIGDDELIPGTQDAPTGDTLNAQAAHITGYAPQPWDDQQIELIPEVTADVVFTPMPTNGWPTTYVSDPEDGVVGSDQARLKAWWAYPANTCMLVKVFGRAIPKDSEIDELTTKILNILKEFLKDDSIDPILVPPEAADAPYNANLQQNGAAGRQKTPLPNAWFVGNLLPAHQNACVEARVLSCREATILVYPRVSRFPRLLMAVGNFRRNDPLAILTTVKDTFGTQEVRNNIARFILGNPRRNHEPLDIAVQRIIDSISVQAYKLAEGKYVANVFCDSPAASAPSFRVWQKSLENVRFKSATASTASARPLRTCRGCHASCHPSHLCPFPAISGWNGPDTHKNAPAALAVPTPFGGNAPMGGPGPQNGPGHSRWARNGPPPPQYRNDNRNQSWTQSPRKQRVEYRWNGTQAGPSSGRNFSPRY</sequence>
<feature type="region of interest" description="Disordered" evidence="1">
    <location>
        <begin position="1"/>
        <end position="51"/>
    </location>
</feature>
<dbReference type="AlphaFoldDB" id="A0A2G8SU03"/>